<comment type="subcellular location">
    <subcellularLocation>
        <location evidence="1">Membrane</location>
        <topology evidence="1">Single-pass type II membrane protein</topology>
    </subcellularLocation>
</comment>
<dbReference type="PANTHER" id="PTHR12270">
    <property type="entry name" value="GLYCOSYLTRANSFERASE-RELATED"/>
    <property type="match status" value="1"/>
</dbReference>
<dbReference type="EMBL" id="CAJVPQ010003695">
    <property type="protein sequence ID" value="CAG8635140.1"/>
    <property type="molecule type" value="Genomic_DNA"/>
</dbReference>
<gene>
    <name evidence="8" type="ORF">FCALED_LOCUS10276</name>
</gene>
<evidence type="ECO:0000313" key="9">
    <source>
        <dbReference type="Proteomes" id="UP000789570"/>
    </source>
</evidence>
<keyword evidence="3" id="KW-0735">Signal-anchor</keyword>
<evidence type="ECO:0000256" key="2">
    <source>
        <dbReference type="ARBA" id="ARBA00022692"/>
    </source>
</evidence>
<dbReference type="OrthoDB" id="3056235at2759"/>
<keyword evidence="6" id="KW-0325">Glycoprotein</keyword>
<organism evidence="8 9">
    <name type="scientific">Funneliformis caledonium</name>
    <dbReference type="NCBI Taxonomy" id="1117310"/>
    <lineage>
        <taxon>Eukaryota</taxon>
        <taxon>Fungi</taxon>
        <taxon>Fungi incertae sedis</taxon>
        <taxon>Mucoromycota</taxon>
        <taxon>Glomeromycotina</taxon>
        <taxon>Glomeromycetes</taxon>
        <taxon>Glomerales</taxon>
        <taxon>Glomeraceae</taxon>
        <taxon>Funneliformis</taxon>
    </lineage>
</organism>
<protein>
    <submittedName>
        <fullName evidence="8">341_t:CDS:1</fullName>
    </submittedName>
</protein>
<dbReference type="GO" id="GO:0016020">
    <property type="term" value="C:membrane"/>
    <property type="evidence" value="ECO:0007669"/>
    <property type="project" value="UniProtKB-SubCell"/>
</dbReference>
<comment type="caution">
    <text evidence="8">The sequence shown here is derived from an EMBL/GenBank/DDBJ whole genome shotgun (WGS) entry which is preliminary data.</text>
</comment>
<keyword evidence="9" id="KW-1185">Reference proteome</keyword>
<dbReference type="InterPro" id="IPR051292">
    <property type="entry name" value="Xyl/GlcA_transferase"/>
</dbReference>
<keyword evidence="4 7" id="KW-1133">Transmembrane helix</keyword>
<dbReference type="PANTHER" id="PTHR12270:SF25">
    <property type="entry name" value="GLYCOSYLTRANSFERASE-LIKE PROTEIN LARGE"/>
    <property type="match status" value="1"/>
</dbReference>
<reference evidence="8" key="1">
    <citation type="submission" date="2021-06" db="EMBL/GenBank/DDBJ databases">
        <authorList>
            <person name="Kallberg Y."/>
            <person name="Tangrot J."/>
            <person name="Rosling A."/>
        </authorList>
    </citation>
    <scope>NUCLEOTIDE SEQUENCE</scope>
    <source>
        <strain evidence="8">UK204</strain>
    </source>
</reference>
<dbReference type="GO" id="GO:0035269">
    <property type="term" value="P:protein O-linked glycosylation via mannose"/>
    <property type="evidence" value="ECO:0007669"/>
    <property type="project" value="TreeGrafter"/>
</dbReference>
<proteinExistence type="predicted"/>
<dbReference type="Pfam" id="PF13896">
    <property type="entry name" value="Glyco_transf_49"/>
    <property type="match status" value="1"/>
</dbReference>
<name>A0A9N9GWN6_9GLOM</name>
<evidence type="ECO:0000313" key="8">
    <source>
        <dbReference type="EMBL" id="CAG8635140.1"/>
    </source>
</evidence>
<evidence type="ECO:0000256" key="3">
    <source>
        <dbReference type="ARBA" id="ARBA00022968"/>
    </source>
</evidence>
<dbReference type="AlphaFoldDB" id="A0A9N9GWN6"/>
<dbReference type="GO" id="GO:0042285">
    <property type="term" value="F:xylosyltransferase activity"/>
    <property type="evidence" value="ECO:0007669"/>
    <property type="project" value="TreeGrafter"/>
</dbReference>
<evidence type="ECO:0000256" key="1">
    <source>
        <dbReference type="ARBA" id="ARBA00004606"/>
    </source>
</evidence>
<feature type="transmembrane region" description="Helical" evidence="7">
    <location>
        <begin position="22"/>
        <end position="49"/>
    </location>
</feature>
<evidence type="ECO:0000256" key="4">
    <source>
        <dbReference type="ARBA" id="ARBA00022989"/>
    </source>
</evidence>
<accession>A0A9N9GWN6</accession>
<evidence type="ECO:0000256" key="6">
    <source>
        <dbReference type="ARBA" id="ARBA00023180"/>
    </source>
</evidence>
<sequence>MFFKSKHTLPISGTPRPTPKGILSWLIIRIIVISFVTFSAIFSFTHIFWRSYFGRPRILHPITRTYDTKLISPLSEFNNSNRFSKMHSKTSKLFTDGLYPYYYHAEHTPELDDVTIATFVSQQGFDDLIRLAEVWQGPISAILHVPTKTLDDTDPSIVNILATYNDLYKRNAFLKQHVDIHLITGPVSNNVSILPRPTNFHLNVARLFARSEFVLFLDQDTWPTQRARKILRKHKSLLLQNDILVLPSFTFTELSISNDFPRSFEELTKLVKRNYMGLIDDGWSLNKGPTSYENWLKKSIYNISEYDIHYQPNFVVKRGSVIPWCTERFDNFEHSKAACLFQMYISGSKLWVIPEAFSIKYHYNRHSYLLKAVESKWEKTIKDRMYAKFLREACIHHARILDSLGDWSTPKANHVKQQCDRIITNWGLGIIDGLRLDGIEIV</sequence>
<evidence type="ECO:0000256" key="7">
    <source>
        <dbReference type="SAM" id="Phobius"/>
    </source>
</evidence>
<dbReference type="Proteomes" id="UP000789570">
    <property type="component" value="Unassembled WGS sequence"/>
</dbReference>
<keyword evidence="2 7" id="KW-0812">Transmembrane</keyword>
<evidence type="ECO:0000256" key="5">
    <source>
        <dbReference type="ARBA" id="ARBA00023136"/>
    </source>
</evidence>
<dbReference type="GO" id="GO:0015020">
    <property type="term" value="F:glucuronosyltransferase activity"/>
    <property type="evidence" value="ECO:0007669"/>
    <property type="project" value="TreeGrafter"/>
</dbReference>
<keyword evidence="5 7" id="KW-0472">Membrane</keyword>